<dbReference type="GO" id="GO:0016787">
    <property type="term" value="F:hydrolase activity"/>
    <property type="evidence" value="ECO:0007669"/>
    <property type="project" value="UniProtKB-KW"/>
</dbReference>
<comment type="cofactor">
    <cofactor evidence="1">
        <name>Mg(2+)</name>
        <dbReference type="ChEBI" id="CHEBI:18420"/>
    </cofactor>
</comment>
<dbReference type="Gene3D" id="3.90.79.10">
    <property type="entry name" value="Nucleoside Triphosphate Pyrophosphohydrolase"/>
    <property type="match status" value="1"/>
</dbReference>
<dbReference type="InterPro" id="IPR000086">
    <property type="entry name" value="NUDIX_hydrolase_dom"/>
</dbReference>
<dbReference type="PRINTS" id="PR00502">
    <property type="entry name" value="NUDIXFAMILY"/>
</dbReference>
<reference evidence="5" key="1">
    <citation type="submission" date="2021-03" db="EMBL/GenBank/DDBJ databases">
        <title>Sagittula salina sp. nov. strain M10.9X isolated from the marine waste.</title>
        <authorList>
            <person name="Satari L."/>
            <person name="Molina-Menor E."/>
            <person name="Vidal-Verdu A."/>
            <person name="Pascual J."/>
            <person name="Pereto J."/>
            <person name="Porcar M."/>
        </authorList>
    </citation>
    <scope>NUCLEOTIDE SEQUENCE</scope>
    <source>
        <strain evidence="5">M10.9X</strain>
    </source>
</reference>
<comment type="caution">
    <text evidence="5">The sequence shown here is derived from an EMBL/GenBank/DDBJ whole genome shotgun (WGS) entry which is preliminary data.</text>
</comment>
<dbReference type="AlphaFoldDB" id="A0A940MT68"/>
<evidence type="ECO:0000313" key="6">
    <source>
        <dbReference type="Proteomes" id="UP000675940"/>
    </source>
</evidence>
<dbReference type="Pfam" id="PF00293">
    <property type="entry name" value="NUDIX"/>
    <property type="match status" value="1"/>
</dbReference>
<sequence>MNEPFRGAKLMLFAGRQLLVLRRDRIAEIDWPGYLDFPGGLREPGETPEVCVLRETREELGLALEPAGLTVAHRREGPKGIEWFFALHGPARLAEAVVMGDEGESWLAMPPNDFVAAEDAIPHFRRILRDYLFGLGVAG</sequence>
<evidence type="ECO:0000259" key="4">
    <source>
        <dbReference type="PROSITE" id="PS51462"/>
    </source>
</evidence>
<name>A0A940MT68_9RHOB</name>
<evidence type="ECO:0000256" key="2">
    <source>
        <dbReference type="ARBA" id="ARBA00022801"/>
    </source>
</evidence>
<evidence type="ECO:0000313" key="5">
    <source>
        <dbReference type="EMBL" id="MBP0484396.1"/>
    </source>
</evidence>
<dbReference type="InterPro" id="IPR020476">
    <property type="entry name" value="Nudix_hydrolase"/>
</dbReference>
<accession>A0A940MT68</accession>
<dbReference type="InterPro" id="IPR015797">
    <property type="entry name" value="NUDIX_hydrolase-like_dom_sf"/>
</dbReference>
<keyword evidence="2 3" id="KW-0378">Hydrolase</keyword>
<protein>
    <submittedName>
        <fullName evidence="5">NUDIX domain-containing protein</fullName>
    </submittedName>
</protein>
<organism evidence="5 6">
    <name type="scientific">Sagittula salina</name>
    <dbReference type="NCBI Taxonomy" id="2820268"/>
    <lineage>
        <taxon>Bacteria</taxon>
        <taxon>Pseudomonadati</taxon>
        <taxon>Pseudomonadota</taxon>
        <taxon>Alphaproteobacteria</taxon>
        <taxon>Rhodobacterales</taxon>
        <taxon>Roseobacteraceae</taxon>
        <taxon>Sagittula</taxon>
    </lineage>
</organism>
<dbReference type="EMBL" id="JAGISH010000011">
    <property type="protein sequence ID" value="MBP0484396.1"/>
    <property type="molecule type" value="Genomic_DNA"/>
</dbReference>
<dbReference type="RefSeq" id="WP_209362673.1">
    <property type="nucleotide sequence ID" value="NZ_JAGISH010000011.1"/>
</dbReference>
<comment type="similarity">
    <text evidence="3">Belongs to the Nudix hydrolase family.</text>
</comment>
<evidence type="ECO:0000256" key="3">
    <source>
        <dbReference type="RuleBase" id="RU003476"/>
    </source>
</evidence>
<dbReference type="InterPro" id="IPR020084">
    <property type="entry name" value="NUDIX_hydrolase_CS"/>
</dbReference>
<evidence type="ECO:0000256" key="1">
    <source>
        <dbReference type="ARBA" id="ARBA00001946"/>
    </source>
</evidence>
<dbReference type="PROSITE" id="PS00893">
    <property type="entry name" value="NUDIX_BOX"/>
    <property type="match status" value="1"/>
</dbReference>
<feature type="domain" description="Nudix hydrolase" evidence="4">
    <location>
        <begin position="3"/>
        <end position="133"/>
    </location>
</feature>
<dbReference type="PROSITE" id="PS51462">
    <property type="entry name" value="NUDIX"/>
    <property type="match status" value="1"/>
</dbReference>
<keyword evidence="6" id="KW-1185">Reference proteome</keyword>
<dbReference type="Proteomes" id="UP000675940">
    <property type="component" value="Unassembled WGS sequence"/>
</dbReference>
<dbReference type="SUPFAM" id="SSF55811">
    <property type="entry name" value="Nudix"/>
    <property type="match status" value="1"/>
</dbReference>
<gene>
    <name evidence="5" type="ORF">J5474_18135</name>
</gene>
<proteinExistence type="inferred from homology"/>